<dbReference type="PROSITE" id="PS00134">
    <property type="entry name" value="TRYPSIN_HIS"/>
    <property type="match status" value="1"/>
</dbReference>
<keyword evidence="5 7" id="KW-0720">Serine protease</keyword>
<dbReference type="InterPro" id="IPR018114">
    <property type="entry name" value="TRYPSIN_HIS"/>
</dbReference>
<dbReference type="InterPro" id="IPR001314">
    <property type="entry name" value="Peptidase_S1A"/>
</dbReference>
<dbReference type="PROSITE" id="PS50240">
    <property type="entry name" value="TRYPSIN_DOM"/>
    <property type="match status" value="1"/>
</dbReference>
<dbReference type="InterPro" id="IPR009003">
    <property type="entry name" value="Peptidase_S1_PA"/>
</dbReference>
<feature type="domain" description="Peptidase S1" evidence="9">
    <location>
        <begin position="40"/>
        <end position="272"/>
    </location>
</feature>
<dbReference type="PROSITE" id="PS00135">
    <property type="entry name" value="TRYPSIN_SER"/>
    <property type="match status" value="1"/>
</dbReference>
<keyword evidence="3 7" id="KW-0645">Protease</keyword>
<feature type="chain" id="PRO_5043788991" description="Peptidase S1 domain-containing protein" evidence="8">
    <location>
        <begin position="20"/>
        <end position="272"/>
    </location>
</feature>
<reference evidence="10" key="1">
    <citation type="journal article" date="2024" name="Gigascience">
        <title>Chromosome-level genome of the poultry shaft louse Menopon gallinae provides insight into the host-switching and adaptive evolution of parasitic lice.</title>
        <authorList>
            <person name="Xu Y."/>
            <person name="Ma L."/>
            <person name="Liu S."/>
            <person name="Liang Y."/>
            <person name="Liu Q."/>
            <person name="He Z."/>
            <person name="Tian L."/>
            <person name="Duan Y."/>
            <person name="Cai W."/>
            <person name="Li H."/>
            <person name="Song F."/>
        </authorList>
    </citation>
    <scope>NUCLEOTIDE SEQUENCE</scope>
    <source>
        <strain evidence="10">Cailab_2023a</strain>
    </source>
</reference>
<dbReference type="EMBL" id="JARGDH010000002">
    <property type="protein sequence ID" value="KAL0274764.1"/>
    <property type="molecule type" value="Genomic_DNA"/>
</dbReference>
<dbReference type="Gene3D" id="2.40.10.10">
    <property type="entry name" value="Trypsin-like serine proteases"/>
    <property type="match status" value="1"/>
</dbReference>
<dbReference type="InterPro" id="IPR043504">
    <property type="entry name" value="Peptidase_S1_PA_chymotrypsin"/>
</dbReference>
<dbReference type="SMART" id="SM00020">
    <property type="entry name" value="Tryp_SPc"/>
    <property type="match status" value="1"/>
</dbReference>
<evidence type="ECO:0000313" key="10">
    <source>
        <dbReference type="EMBL" id="KAL0274764.1"/>
    </source>
</evidence>
<dbReference type="GO" id="GO:0004252">
    <property type="term" value="F:serine-type endopeptidase activity"/>
    <property type="evidence" value="ECO:0007669"/>
    <property type="project" value="InterPro"/>
</dbReference>
<accession>A0AAW2HXS6</accession>
<evidence type="ECO:0000256" key="1">
    <source>
        <dbReference type="ARBA" id="ARBA00004613"/>
    </source>
</evidence>
<feature type="signal peptide" evidence="8">
    <location>
        <begin position="1"/>
        <end position="19"/>
    </location>
</feature>
<evidence type="ECO:0000256" key="8">
    <source>
        <dbReference type="SAM" id="SignalP"/>
    </source>
</evidence>
<dbReference type="Pfam" id="PF00089">
    <property type="entry name" value="Trypsin"/>
    <property type="match status" value="1"/>
</dbReference>
<keyword evidence="2" id="KW-0964">Secreted</keyword>
<evidence type="ECO:0000256" key="4">
    <source>
        <dbReference type="ARBA" id="ARBA00022801"/>
    </source>
</evidence>
<comment type="caution">
    <text evidence="10">The sequence shown here is derived from an EMBL/GenBank/DDBJ whole genome shotgun (WGS) entry which is preliminary data.</text>
</comment>
<keyword evidence="4 7" id="KW-0378">Hydrolase</keyword>
<sequence length="272" mass="29184">MLKLTSLFVIASVLGLSHGTEIGHRCTERLSINHPIFARITGGENAKEGEFPYQVSLQRNGKHFCGGVILSEKVVLTAAHCVLGKEALRTEIVAGFVNLTLPGKNVQRSAIEKISSHPDYPGTVGPNDVAVLVLKTPFKFTTHVQKVFLPAAGQEVDGDTVLSGWGSTSRTFTPIFPEVLQKAKLPIVSFDDCKKAFPNSKLDKQSNICTGPLNGDLSACSGDSGGPLVKTINGKTYVVGLVSWGRIPCGRGDPSVYTKVSNFIDYINKNSK</sequence>
<dbReference type="PRINTS" id="PR00722">
    <property type="entry name" value="CHYMOTRYPSIN"/>
</dbReference>
<proteinExistence type="predicted"/>
<dbReference type="InterPro" id="IPR001254">
    <property type="entry name" value="Trypsin_dom"/>
</dbReference>
<evidence type="ECO:0000256" key="3">
    <source>
        <dbReference type="ARBA" id="ARBA00022670"/>
    </source>
</evidence>
<dbReference type="FunFam" id="2.40.10.10:FF:000047">
    <property type="entry name" value="Trypsin eta"/>
    <property type="match status" value="1"/>
</dbReference>
<organism evidence="10">
    <name type="scientific">Menopon gallinae</name>
    <name type="common">poultry shaft louse</name>
    <dbReference type="NCBI Taxonomy" id="328185"/>
    <lineage>
        <taxon>Eukaryota</taxon>
        <taxon>Metazoa</taxon>
        <taxon>Ecdysozoa</taxon>
        <taxon>Arthropoda</taxon>
        <taxon>Hexapoda</taxon>
        <taxon>Insecta</taxon>
        <taxon>Pterygota</taxon>
        <taxon>Neoptera</taxon>
        <taxon>Paraneoptera</taxon>
        <taxon>Psocodea</taxon>
        <taxon>Troctomorpha</taxon>
        <taxon>Phthiraptera</taxon>
        <taxon>Amblycera</taxon>
        <taxon>Menoponidae</taxon>
        <taxon>Menopon</taxon>
    </lineage>
</organism>
<name>A0AAW2HXS6_9NEOP</name>
<protein>
    <recommendedName>
        <fullName evidence="9">Peptidase S1 domain-containing protein</fullName>
    </recommendedName>
</protein>
<dbReference type="PANTHER" id="PTHR24252">
    <property type="entry name" value="ACROSIN-RELATED"/>
    <property type="match status" value="1"/>
</dbReference>
<gene>
    <name evidence="10" type="ORF">PYX00_002813</name>
</gene>
<evidence type="ECO:0000256" key="7">
    <source>
        <dbReference type="RuleBase" id="RU363034"/>
    </source>
</evidence>
<keyword evidence="6" id="KW-1015">Disulfide bond</keyword>
<dbReference type="PANTHER" id="PTHR24252:SF11">
    <property type="entry name" value="ATRIAL NATRIURETIC PEPTIDE-CONVERTING ENZYME ISOFORM X1"/>
    <property type="match status" value="1"/>
</dbReference>
<keyword evidence="8" id="KW-0732">Signal</keyword>
<evidence type="ECO:0000256" key="2">
    <source>
        <dbReference type="ARBA" id="ARBA00022525"/>
    </source>
</evidence>
<dbReference type="GO" id="GO:0005576">
    <property type="term" value="C:extracellular region"/>
    <property type="evidence" value="ECO:0007669"/>
    <property type="project" value="UniProtKB-SubCell"/>
</dbReference>
<comment type="subcellular location">
    <subcellularLocation>
        <location evidence="1">Secreted</location>
    </subcellularLocation>
</comment>
<evidence type="ECO:0000259" key="9">
    <source>
        <dbReference type="PROSITE" id="PS50240"/>
    </source>
</evidence>
<dbReference type="AlphaFoldDB" id="A0AAW2HXS6"/>
<dbReference type="SUPFAM" id="SSF50494">
    <property type="entry name" value="Trypsin-like serine proteases"/>
    <property type="match status" value="1"/>
</dbReference>
<evidence type="ECO:0000256" key="5">
    <source>
        <dbReference type="ARBA" id="ARBA00022825"/>
    </source>
</evidence>
<dbReference type="GO" id="GO:0016485">
    <property type="term" value="P:protein processing"/>
    <property type="evidence" value="ECO:0007669"/>
    <property type="project" value="UniProtKB-ARBA"/>
</dbReference>
<dbReference type="CDD" id="cd00190">
    <property type="entry name" value="Tryp_SPc"/>
    <property type="match status" value="1"/>
</dbReference>
<dbReference type="InterPro" id="IPR033116">
    <property type="entry name" value="TRYPSIN_SER"/>
</dbReference>
<evidence type="ECO:0000256" key="6">
    <source>
        <dbReference type="ARBA" id="ARBA00023157"/>
    </source>
</evidence>